<dbReference type="Gene3D" id="3.30.450.40">
    <property type="match status" value="1"/>
</dbReference>
<dbReference type="GO" id="GO:0045892">
    <property type="term" value="P:negative regulation of DNA-templated transcription"/>
    <property type="evidence" value="ECO:0007669"/>
    <property type="project" value="TreeGrafter"/>
</dbReference>
<dbReference type="PROSITE" id="PS51078">
    <property type="entry name" value="ICLR_ED"/>
    <property type="match status" value="1"/>
</dbReference>
<dbReference type="InterPro" id="IPR050707">
    <property type="entry name" value="HTH_MetabolicPath_Reg"/>
</dbReference>
<dbReference type="SMART" id="SM00346">
    <property type="entry name" value="HTH_ICLR"/>
    <property type="match status" value="1"/>
</dbReference>
<evidence type="ECO:0000313" key="8">
    <source>
        <dbReference type="EMBL" id="POH83468.1"/>
    </source>
</evidence>
<comment type="caution">
    <text evidence="8">The sequence shown here is derived from an EMBL/GenBank/DDBJ whole genome shotgun (WGS) entry which is preliminary data.</text>
</comment>
<gene>
    <name evidence="8" type="ORF">CXK91_09610</name>
</gene>
<dbReference type="Gene3D" id="1.10.10.10">
    <property type="entry name" value="Winged helix-like DNA-binding domain superfamily/Winged helix DNA-binding domain"/>
    <property type="match status" value="1"/>
</dbReference>
<reference evidence="8 9" key="1">
    <citation type="submission" date="2018-01" db="EMBL/GenBank/DDBJ databases">
        <title>Denitrification phenotypes of diverse strains of Pseudomonas stutzeri.</title>
        <authorList>
            <person name="Milligan D.A."/>
            <person name="Bergaust L."/>
            <person name="Bakken L.R."/>
            <person name="Frostegard A."/>
        </authorList>
    </citation>
    <scope>NUCLEOTIDE SEQUENCE [LARGE SCALE GENOMIC DNA]</scope>
    <source>
        <strain evidence="8 9">24a13</strain>
    </source>
</reference>
<dbReference type="InterPro" id="IPR005471">
    <property type="entry name" value="Tscrpt_reg_IclR_N"/>
</dbReference>
<evidence type="ECO:0000256" key="4">
    <source>
        <dbReference type="ARBA" id="ARBA00040379"/>
    </source>
</evidence>
<dbReference type="Pfam" id="PF01614">
    <property type="entry name" value="IclR_C"/>
    <property type="match status" value="1"/>
</dbReference>
<dbReference type="SUPFAM" id="SSF55781">
    <property type="entry name" value="GAF domain-like"/>
    <property type="match status" value="1"/>
</dbReference>
<evidence type="ECO:0000259" key="7">
    <source>
        <dbReference type="PROSITE" id="PS51078"/>
    </source>
</evidence>
<evidence type="ECO:0000256" key="2">
    <source>
        <dbReference type="ARBA" id="ARBA00023125"/>
    </source>
</evidence>
<dbReference type="PROSITE" id="PS51077">
    <property type="entry name" value="HTH_ICLR"/>
    <property type="match status" value="1"/>
</dbReference>
<evidence type="ECO:0000256" key="1">
    <source>
        <dbReference type="ARBA" id="ARBA00023015"/>
    </source>
</evidence>
<dbReference type="EMBL" id="PPXG01000003">
    <property type="protein sequence ID" value="POH83468.1"/>
    <property type="molecule type" value="Genomic_DNA"/>
</dbReference>
<evidence type="ECO:0000256" key="3">
    <source>
        <dbReference type="ARBA" id="ARBA00023163"/>
    </source>
</evidence>
<dbReference type="InterPro" id="IPR036388">
    <property type="entry name" value="WH-like_DNA-bd_sf"/>
</dbReference>
<dbReference type="InterPro" id="IPR036390">
    <property type="entry name" value="WH_DNA-bd_sf"/>
</dbReference>
<accession>A0A2S4APS6</accession>
<dbReference type="InterPro" id="IPR014757">
    <property type="entry name" value="Tscrpt_reg_IclR_C"/>
</dbReference>
<keyword evidence="3" id="KW-0804">Transcription</keyword>
<dbReference type="AlphaFoldDB" id="A0A2S4APS6"/>
<dbReference type="GO" id="GO:0003700">
    <property type="term" value="F:DNA-binding transcription factor activity"/>
    <property type="evidence" value="ECO:0007669"/>
    <property type="project" value="TreeGrafter"/>
</dbReference>
<evidence type="ECO:0000313" key="9">
    <source>
        <dbReference type="Proteomes" id="UP000237068"/>
    </source>
</evidence>
<sequence length="264" mass="28835">MRSTPREKGSSITRVLEIIEAVAAAKEPLSPTALAERLDIPKASAHRLVQTLEKEGFLQFGLRGGLLPGERLHVAALNILRSSRHKALRQAILRQLSEAIGETCGLAIPDGLDMLYFDRVQTNWPLQINLPIGSHTPLWCTASGKLYLASLPPEQLERVLPRLPLQRMARNTITDLSALRDDVARVREEQLGTDSEEFIDGMVACAVPVRDANGELLACLFSHAPVIRCSMAQLLEFVPRLRAAASELEAVLGSAAALEANQIT</sequence>
<dbReference type="InterPro" id="IPR029016">
    <property type="entry name" value="GAF-like_dom_sf"/>
</dbReference>
<evidence type="ECO:0000259" key="6">
    <source>
        <dbReference type="PROSITE" id="PS51077"/>
    </source>
</evidence>
<dbReference type="Proteomes" id="UP000237068">
    <property type="component" value="Unassembled WGS sequence"/>
</dbReference>
<dbReference type="GO" id="GO:0003677">
    <property type="term" value="F:DNA binding"/>
    <property type="evidence" value="ECO:0007669"/>
    <property type="project" value="UniProtKB-KW"/>
</dbReference>
<organism evidence="8 9">
    <name type="scientific">Stutzerimonas stutzeri</name>
    <name type="common">Pseudomonas stutzeri</name>
    <dbReference type="NCBI Taxonomy" id="316"/>
    <lineage>
        <taxon>Bacteria</taxon>
        <taxon>Pseudomonadati</taxon>
        <taxon>Pseudomonadota</taxon>
        <taxon>Gammaproteobacteria</taxon>
        <taxon>Pseudomonadales</taxon>
        <taxon>Pseudomonadaceae</taxon>
        <taxon>Stutzerimonas</taxon>
    </lineage>
</organism>
<name>A0A2S4APS6_STUST</name>
<feature type="domain" description="IclR-ED" evidence="7">
    <location>
        <begin position="71"/>
        <end position="254"/>
    </location>
</feature>
<dbReference type="RefSeq" id="WP_103455922.1">
    <property type="nucleotide sequence ID" value="NZ_JAMOHQ010000005.1"/>
</dbReference>
<dbReference type="Pfam" id="PF09339">
    <property type="entry name" value="HTH_IclR"/>
    <property type="match status" value="1"/>
</dbReference>
<dbReference type="PANTHER" id="PTHR30136">
    <property type="entry name" value="HELIX-TURN-HELIX TRANSCRIPTIONAL REGULATOR, ICLR FAMILY"/>
    <property type="match status" value="1"/>
</dbReference>
<dbReference type="PANTHER" id="PTHR30136:SF24">
    <property type="entry name" value="HTH-TYPE TRANSCRIPTIONAL REPRESSOR ALLR"/>
    <property type="match status" value="1"/>
</dbReference>
<keyword evidence="1" id="KW-0805">Transcription regulation</keyword>
<protein>
    <recommendedName>
        <fullName evidence="4">HTH-type transcriptional repressor AllR</fullName>
    </recommendedName>
    <alternativeName>
        <fullName evidence="5">Negative regulator of allantoin and glyoxylate utilization operons</fullName>
    </alternativeName>
</protein>
<keyword evidence="2" id="KW-0238">DNA-binding</keyword>
<dbReference type="OrthoDB" id="9807558at2"/>
<dbReference type="SUPFAM" id="SSF46785">
    <property type="entry name" value="Winged helix' DNA-binding domain"/>
    <property type="match status" value="1"/>
</dbReference>
<proteinExistence type="predicted"/>
<feature type="domain" description="HTH iclR-type" evidence="6">
    <location>
        <begin position="9"/>
        <end position="66"/>
    </location>
</feature>
<evidence type="ECO:0000256" key="5">
    <source>
        <dbReference type="ARBA" id="ARBA00042627"/>
    </source>
</evidence>